<dbReference type="PANTHER" id="PTHR33361">
    <property type="entry name" value="GLR0591 PROTEIN"/>
    <property type="match status" value="1"/>
</dbReference>
<sequence>MTTPNDDAVLLRELGERYFRTQHTYDPWNASLLGLTEYDPLVGDVRVEAGERAADDLAAVRRRAESIDPVRLTPADRVDRDVLIHLAGGAENDIRDALWAANISAKSYVSRQGLVFQTIPIMSTENEAGRAAYLARLDGLAGLFAGLAERYREELARGRTPTRVGVRHAMDQLNGYLALPVDGDVLLGPAAGTGCYDQAREIVRSRVRPAMARLAEALGRDILPHARPDDRAGISHVPGGREAYARAVARHTTTDLSPEEVHQIGHDALAELQSQWRTVGERALGTSDFPEIVRRLRTDPALRFSTSDEIVAVAREALERATEALGRYYEGPAVGPCEIVEINAVEAEHASMAYYRPPSDDGSRPGAHCLLTADPTQRFRYEYESLAFHESVPGHHLQLSHCQQLDIPRYRRHLDVEACSFNEGWGLYSEVLAEELGLYTSDLDILGRLSFTALRACRLVVDTGMHHLGWSRERAVAFMRENTATTESNIRNEVDRYIAWPGQALAYMVGQREILRLREATRKRLGPRFSLPEFHRRVLEHGAVPLAVLADNVHVWEPTPTVH</sequence>
<proteinExistence type="predicted"/>
<dbReference type="Proteomes" id="UP000185124">
    <property type="component" value="Unassembled WGS sequence"/>
</dbReference>
<organism evidence="1 2">
    <name type="scientific">Micromonospora cremea</name>
    <dbReference type="NCBI Taxonomy" id="709881"/>
    <lineage>
        <taxon>Bacteria</taxon>
        <taxon>Bacillati</taxon>
        <taxon>Actinomycetota</taxon>
        <taxon>Actinomycetes</taxon>
        <taxon>Micromonosporales</taxon>
        <taxon>Micromonosporaceae</taxon>
        <taxon>Micromonospora</taxon>
    </lineage>
</organism>
<protein>
    <submittedName>
        <fullName evidence="1">Uncharacterized conserved protein, DUF885 familyt</fullName>
    </submittedName>
</protein>
<dbReference type="PANTHER" id="PTHR33361:SF2">
    <property type="entry name" value="DUF885 DOMAIN-CONTAINING PROTEIN"/>
    <property type="match status" value="1"/>
</dbReference>
<dbReference type="OrthoDB" id="9760040at2"/>
<evidence type="ECO:0000313" key="2">
    <source>
        <dbReference type="Proteomes" id="UP000185124"/>
    </source>
</evidence>
<evidence type="ECO:0000313" key="1">
    <source>
        <dbReference type="EMBL" id="SIM46486.1"/>
    </source>
</evidence>
<dbReference type="EMBL" id="FSQT01000001">
    <property type="protein sequence ID" value="SIM46486.1"/>
    <property type="molecule type" value="Genomic_DNA"/>
</dbReference>
<dbReference type="STRING" id="709881.SAMN04489832_0109"/>
<dbReference type="InterPro" id="IPR010281">
    <property type="entry name" value="DUF885"/>
</dbReference>
<dbReference type="AlphaFoldDB" id="A0A1N5TEA5"/>
<name>A0A1N5TEA5_9ACTN</name>
<gene>
    <name evidence="1" type="ORF">SAMN04489832_0109</name>
</gene>
<accession>A0A1N5TEA5</accession>
<reference evidence="2" key="1">
    <citation type="submission" date="2016-12" db="EMBL/GenBank/DDBJ databases">
        <authorList>
            <person name="Varghese N."/>
            <person name="Submissions S."/>
        </authorList>
    </citation>
    <scope>NUCLEOTIDE SEQUENCE [LARGE SCALE GENOMIC DNA]</scope>
    <source>
        <strain evidence="2">DSM 45599</strain>
    </source>
</reference>
<dbReference type="RefSeq" id="WP_084756957.1">
    <property type="nucleotide sequence ID" value="NZ_FSQT01000001.1"/>
</dbReference>
<keyword evidence="2" id="KW-1185">Reference proteome</keyword>
<dbReference type="Pfam" id="PF05960">
    <property type="entry name" value="DUF885"/>
    <property type="match status" value="1"/>
</dbReference>